<evidence type="ECO:0000256" key="1">
    <source>
        <dbReference type="ARBA" id="ARBA00022679"/>
    </source>
</evidence>
<proteinExistence type="predicted"/>
<dbReference type="PANTHER" id="PTHR12283">
    <property type="entry name" value="GLUTAMINYL-PEPTIDE CYCLOTRANSFERASE"/>
    <property type="match status" value="1"/>
</dbReference>
<dbReference type="PANTHER" id="PTHR12283:SF6">
    <property type="entry name" value="GLUTAMINYL-PEPTIDE CYCLOTRANSFERASE-RELATED"/>
    <property type="match status" value="1"/>
</dbReference>
<dbReference type="AlphaFoldDB" id="A0A518H005"/>
<evidence type="ECO:0000313" key="4">
    <source>
        <dbReference type="EMBL" id="QDV34168.1"/>
    </source>
</evidence>
<dbReference type="GO" id="GO:0008270">
    <property type="term" value="F:zinc ion binding"/>
    <property type="evidence" value="ECO:0007669"/>
    <property type="project" value="TreeGrafter"/>
</dbReference>
<protein>
    <submittedName>
        <fullName evidence="4">Peptidase family M28</fullName>
    </submittedName>
</protein>
<dbReference type="GO" id="GO:0016603">
    <property type="term" value="F:glutaminyl-peptide cyclotransferase activity"/>
    <property type="evidence" value="ECO:0007669"/>
    <property type="project" value="TreeGrafter"/>
</dbReference>
<keyword evidence="1" id="KW-0808">Transferase</keyword>
<name>A0A518H005_9BACT</name>
<reference evidence="4 5" key="1">
    <citation type="submission" date="2019-02" db="EMBL/GenBank/DDBJ databases">
        <title>Deep-cultivation of Planctomycetes and their phenomic and genomic characterization uncovers novel biology.</title>
        <authorList>
            <person name="Wiegand S."/>
            <person name="Jogler M."/>
            <person name="Boedeker C."/>
            <person name="Pinto D."/>
            <person name="Vollmers J."/>
            <person name="Rivas-Marin E."/>
            <person name="Kohn T."/>
            <person name="Peeters S.H."/>
            <person name="Heuer A."/>
            <person name="Rast P."/>
            <person name="Oberbeckmann S."/>
            <person name="Bunk B."/>
            <person name="Jeske O."/>
            <person name="Meyerdierks A."/>
            <person name="Storesund J.E."/>
            <person name="Kallscheuer N."/>
            <person name="Luecker S."/>
            <person name="Lage O.M."/>
            <person name="Pohl T."/>
            <person name="Merkel B.J."/>
            <person name="Hornburger P."/>
            <person name="Mueller R.-W."/>
            <person name="Bruemmer F."/>
            <person name="Labrenz M."/>
            <person name="Spormann A.M."/>
            <person name="Op den Camp H."/>
            <person name="Overmann J."/>
            <person name="Amann R."/>
            <person name="Jetten M.S.M."/>
            <person name="Mascher T."/>
            <person name="Medema M.H."/>
            <person name="Devos D.P."/>
            <person name="Kaster A.-K."/>
            <person name="Ovreas L."/>
            <person name="Rohde M."/>
            <person name="Galperin M.Y."/>
            <person name="Jogler C."/>
        </authorList>
    </citation>
    <scope>NUCLEOTIDE SEQUENCE [LARGE SCALE GENOMIC DNA]</scope>
    <source>
        <strain evidence="4 5">ElP</strain>
    </source>
</reference>
<dbReference type="Proteomes" id="UP000317835">
    <property type="component" value="Chromosome"/>
</dbReference>
<feature type="domain" description="Peptidase M28" evidence="3">
    <location>
        <begin position="73"/>
        <end position="281"/>
    </location>
</feature>
<dbReference type="InterPro" id="IPR007484">
    <property type="entry name" value="Peptidase_M28"/>
</dbReference>
<dbReference type="KEGG" id="tpla:ElP_20520"/>
<keyword evidence="2" id="KW-0012">Acyltransferase</keyword>
<dbReference type="EMBL" id="CP036426">
    <property type="protein sequence ID" value="QDV34168.1"/>
    <property type="molecule type" value="Genomic_DNA"/>
</dbReference>
<dbReference type="RefSeq" id="WP_145268868.1">
    <property type="nucleotide sequence ID" value="NZ_CP036426.1"/>
</dbReference>
<sequence length="294" mass="31730">MSLPGWADRFDGDRAIRDIVRLCALGPRPSGSPAAGQQRRVVAEHFRSSGGAVSIQGFRGEHPLTGEPVPMANVVASWRPGASDRLLVAAHGDTRPVADRERDPARRLLPFLGANDGGSGVAALMELARHVSDLPGALGVDLAVFDAEELVFDEVGDYCLGSREFARRHRRAFDSGGPSYEAAVVLDMVAGRSMQLNREGFGLEYAAWLTEELWEVARDRGASRFSEDCGHYVEDDHLPLLAIGVPSVALVDIEFPEWHTVGDTPEACDPRAIEEVGRVVMGWLGRVAGEGPGR</sequence>
<dbReference type="Pfam" id="PF04389">
    <property type="entry name" value="Peptidase_M28"/>
    <property type="match status" value="1"/>
</dbReference>
<accession>A0A518H005</accession>
<evidence type="ECO:0000256" key="2">
    <source>
        <dbReference type="ARBA" id="ARBA00023315"/>
    </source>
</evidence>
<dbReference type="OrthoDB" id="256090at2"/>
<dbReference type="InterPro" id="IPR040234">
    <property type="entry name" value="QC/QCL"/>
</dbReference>
<evidence type="ECO:0000313" key="5">
    <source>
        <dbReference type="Proteomes" id="UP000317835"/>
    </source>
</evidence>
<dbReference type="SUPFAM" id="SSF53187">
    <property type="entry name" value="Zn-dependent exopeptidases"/>
    <property type="match status" value="1"/>
</dbReference>
<evidence type="ECO:0000259" key="3">
    <source>
        <dbReference type="Pfam" id="PF04389"/>
    </source>
</evidence>
<organism evidence="4 5">
    <name type="scientific">Tautonia plasticadhaerens</name>
    <dbReference type="NCBI Taxonomy" id="2527974"/>
    <lineage>
        <taxon>Bacteria</taxon>
        <taxon>Pseudomonadati</taxon>
        <taxon>Planctomycetota</taxon>
        <taxon>Planctomycetia</taxon>
        <taxon>Isosphaerales</taxon>
        <taxon>Isosphaeraceae</taxon>
        <taxon>Tautonia</taxon>
    </lineage>
</organism>
<gene>
    <name evidence="4" type="ORF">ElP_20520</name>
</gene>
<dbReference type="Gene3D" id="3.40.630.10">
    <property type="entry name" value="Zn peptidases"/>
    <property type="match status" value="1"/>
</dbReference>
<keyword evidence="5" id="KW-1185">Reference proteome</keyword>